<proteinExistence type="predicted"/>
<reference evidence="1 2" key="1">
    <citation type="submission" date="2024-06" db="EMBL/GenBank/DDBJ databases">
        <authorList>
            <person name="Li F."/>
        </authorList>
    </citation>
    <scope>NUCLEOTIDE SEQUENCE [LARGE SCALE GENOMIC DNA]</scope>
    <source>
        <strain evidence="1 2">GXAS 311</strain>
    </source>
</reference>
<evidence type="ECO:0000313" key="2">
    <source>
        <dbReference type="Proteomes" id="UP001548189"/>
    </source>
</evidence>
<protein>
    <submittedName>
        <fullName evidence="1">Uncharacterized protein</fullName>
    </submittedName>
</protein>
<accession>A0ABV2C033</accession>
<sequence length="138" mass="16115">MDYFSLAVGFLVGSATGAAGTYFGNKYTDKRKQKEQVNETKRFFDALWAKHQTLLTEMKQDLLNPDYEFHREFFILNKSGIFNHSGKYLAYYVEDHNNLEQQVKVLESHGLVENVTEYGKNVQKYKWSELFAEHLCGK</sequence>
<dbReference type="EMBL" id="JBEVCJ010000093">
    <property type="protein sequence ID" value="MET1257530.1"/>
    <property type="molecule type" value="Genomic_DNA"/>
</dbReference>
<gene>
    <name evidence="1" type="ORF">ABVT43_20535</name>
</gene>
<keyword evidence="2" id="KW-1185">Reference proteome</keyword>
<name>A0ABV2C033_9GAMM</name>
<comment type="caution">
    <text evidence="1">The sequence shown here is derived from an EMBL/GenBank/DDBJ whole genome shotgun (WGS) entry which is preliminary data.</text>
</comment>
<dbReference type="Proteomes" id="UP001548189">
    <property type="component" value="Unassembled WGS sequence"/>
</dbReference>
<evidence type="ECO:0000313" key="1">
    <source>
        <dbReference type="EMBL" id="MET1257530.1"/>
    </source>
</evidence>
<organism evidence="1 2">
    <name type="scientific">Aliikangiella maris</name>
    <dbReference type="NCBI Taxonomy" id="3162458"/>
    <lineage>
        <taxon>Bacteria</taxon>
        <taxon>Pseudomonadati</taxon>
        <taxon>Pseudomonadota</taxon>
        <taxon>Gammaproteobacteria</taxon>
        <taxon>Oceanospirillales</taxon>
        <taxon>Pleioneaceae</taxon>
        <taxon>Aliikangiella</taxon>
    </lineage>
</organism>